<dbReference type="AlphaFoldDB" id="A0A382XSF8"/>
<gene>
    <name evidence="1" type="ORF">METZ01_LOCUS426449</name>
</gene>
<reference evidence="1" key="1">
    <citation type="submission" date="2018-05" db="EMBL/GenBank/DDBJ databases">
        <authorList>
            <person name="Lanie J.A."/>
            <person name="Ng W.-L."/>
            <person name="Kazmierczak K.M."/>
            <person name="Andrzejewski T.M."/>
            <person name="Davidsen T.M."/>
            <person name="Wayne K.J."/>
            <person name="Tettelin H."/>
            <person name="Glass J.I."/>
            <person name="Rusch D."/>
            <person name="Podicherti R."/>
            <person name="Tsui H.-C.T."/>
            <person name="Winkler M.E."/>
        </authorList>
    </citation>
    <scope>NUCLEOTIDE SEQUENCE</scope>
</reference>
<feature type="non-terminal residue" evidence="1">
    <location>
        <position position="1"/>
    </location>
</feature>
<accession>A0A382XSF8</accession>
<evidence type="ECO:0000313" key="1">
    <source>
        <dbReference type="EMBL" id="SVD73595.1"/>
    </source>
</evidence>
<dbReference type="EMBL" id="UINC01169852">
    <property type="protein sequence ID" value="SVD73595.1"/>
    <property type="molecule type" value="Genomic_DNA"/>
</dbReference>
<protein>
    <submittedName>
        <fullName evidence="1">Uncharacterized protein</fullName>
    </submittedName>
</protein>
<sequence>NGLFAVLTKQGGKKLVGKSLKFQSGTFWPHITY</sequence>
<name>A0A382XSF8_9ZZZZ</name>
<proteinExistence type="predicted"/>
<organism evidence="1">
    <name type="scientific">marine metagenome</name>
    <dbReference type="NCBI Taxonomy" id="408172"/>
    <lineage>
        <taxon>unclassified sequences</taxon>
        <taxon>metagenomes</taxon>
        <taxon>ecological metagenomes</taxon>
    </lineage>
</organism>